<dbReference type="InterPro" id="IPR000843">
    <property type="entry name" value="HTH_LacI"/>
</dbReference>
<evidence type="ECO:0000256" key="1">
    <source>
        <dbReference type="ARBA" id="ARBA00023015"/>
    </source>
</evidence>
<dbReference type="SMART" id="SM00354">
    <property type="entry name" value="HTH_LACI"/>
    <property type="match status" value="1"/>
</dbReference>
<dbReference type="Pfam" id="PF13377">
    <property type="entry name" value="Peripla_BP_3"/>
    <property type="match status" value="1"/>
</dbReference>
<gene>
    <name evidence="5" type="ORF">GCM10012287_06130</name>
</gene>
<dbReference type="SUPFAM" id="SSF47413">
    <property type="entry name" value="lambda repressor-like DNA-binding domains"/>
    <property type="match status" value="1"/>
</dbReference>
<sequence>MAKQGAAGSGGGASRRRRARVTLHEVAQEAGTSRSTASRALGGHGYVAGHIKERVRQAADRLGYVPDVSARTLKGRSSKVIGLLVSDLRNQFYAQLAAGVEQTLSDAGYQVVLVDDHGSEERAADGARAFVAMRADGVLLAPVGRTATELLAEHGTPVVEVDRRSGVRGCDAVAIDSENGARDAVEHLLGLGHREIAAVVDETEWATGKDRVKGYRAALRHAGVPYARRRVLDLGLRGRDSAAGDELPALLDANPGTTAVFAANNVVAELVWQELNRRGLTVPGDCSVVSFDDETWMRMVEPQLTAVRQPVFEMGSRAAALLLERLRRGGGRAETLILQPELVVRGSTSRPPQRG</sequence>
<dbReference type="Pfam" id="PF00356">
    <property type="entry name" value="LacI"/>
    <property type="match status" value="1"/>
</dbReference>
<dbReference type="InterPro" id="IPR046335">
    <property type="entry name" value="LacI/GalR-like_sensor"/>
</dbReference>
<reference evidence="6" key="1">
    <citation type="journal article" date="2019" name="Int. J. Syst. Evol. Microbiol.">
        <title>The Global Catalogue of Microorganisms (GCM) 10K type strain sequencing project: providing services to taxonomists for standard genome sequencing and annotation.</title>
        <authorList>
            <consortium name="The Broad Institute Genomics Platform"/>
            <consortium name="The Broad Institute Genome Sequencing Center for Infectious Disease"/>
            <person name="Wu L."/>
            <person name="Ma J."/>
        </authorList>
    </citation>
    <scope>NUCLEOTIDE SEQUENCE [LARGE SCALE GENOMIC DNA]</scope>
    <source>
        <strain evidence="6">CGMCC 4.7178</strain>
    </source>
</reference>
<evidence type="ECO:0000313" key="5">
    <source>
        <dbReference type="EMBL" id="GGO43295.1"/>
    </source>
</evidence>
<dbReference type="RefSeq" id="WP_189035471.1">
    <property type="nucleotide sequence ID" value="NZ_BMMP01000002.1"/>
</dbReference>
<keyword evidence="1" id="KW-0805">Transcription regulation</keyword>
<dbReference type="SUPFAM" id="SSF53822">
    <property type="entry name" value="Periplasmic binding protein-like I"/>
    <property type="match status" value="1"/>
</dbReference>
<keyword evidence="6" id="KW-1185">Reference proteome</keyword>
<dbReference type="Gene3D" id="1.10.260.40">
    <property type="entry name" value="lambda repressor-like DNA-binding domains"/>
    <property type="match status" value="1"/>
</dbReference>
<proteinExistence type="predicted"/>
<dbReference type="InterPro" id="IPR028082">
    <property type="entry name" value="Peripla_BP_I"/>
</dbReference>
<dbReference type="PANTHER" id="PTHR30146:SF109">
    <property type="entry name" value="HTH-TYPE TRANSCRIPTIONAL REGULATOR GALS"/>
    <property type="match status" value="1"/>
</dbReference>
<dbReference type="EMBL" id="BMMP01000002">
    <property type="protein sequence ID" value="GGO43295.1"/>
    <property type="molecule type" value="Genomic_DNA"/>
</dbReference>
<evidence type="ECO:0000256" key="3">
    <source>
        <dbReference type="ARBA" id="ARBA00023163"/>
    </source>
</evidence>
<feature type="domain" description="HTH lacI-type" evidence="4">
    <location>
        <begin position="21"/>
        <end position="75"/>
    </location>
</feature>
<protein>
    <submittedName>
        <fullName evidence="5">LacI family transcriptional regulator</fullName>
    </submittedName>
</protein>
<evidence type="ECO:0000256" key="2">
    <source>
        <dbReference type="ARBA" id="ARBA00023125"/>
    </source>
</evidence>
<keyword evidence="2" id="KW-0238">DNA-binding</keyword>
<comment type="caution">
    <text evidence="5">The sequence shown here is derived from an EMBL/GenBank/DDBJ whole genome shotgun (WGS) entry which is preliminary data.</text>
</comment>
<dbReference type="Gene3D" id="3.40.50.2300">
    <property type="match status" value="2"/>
</dbReference>
<evidence type="ECO:0000313" key="6">
    <source>
        <dbReference type="Proteomes" id="UP000631535"/>
    </source>
</evidence>
<accession>A0ABQ2LTV1</accession>
<dbReference type="PANTHER" id="PTHR30146">
    <property type="entry name" value="LACI-RELATED TRANSCRIPTIONAL REPRESSOR"/>
    <property type="match status" value="1"/>
</dbReference>
<dbReference type="InterPro" id="IPR010982">
    <property type="entry name" value="Lambda_DNA-bd_dom_sf"/>
</dbReference>
<keyword evidence="3" id="KW-0804">Transcription</keyword>
<dbReference type="Proteomes" id="UP000631535">
    <property type="component" value="Unassembled WGS sequence"/>
</dbReference>
<dbReference type="PROSITE" id="PS50932">
    <property type="entry name" value="HTH_LACI_2"/>
    <property type="match status" value="1"/>
</dbReference>
<dbReference type="CDD" id="cd01392">
    <property type="entry name" value="HTH_LacI"/>
    <property type="match status" value="1"/>
</dbReference>
<organism evidence="5 6">
    <name type="scientific">Streptomyces daqingensis</name>
    <dbReference type="NCBI Taxonomy" id="1472640"/>
    <lineage>
        <taxon>Bacteria</taxon>
        <taxon>Bacillati</taxon>
        <taxon>Actinomycetota</taxon>
        <taxon>Actinomycetes</taxon>
        <taxon>Kitasatosporales</taxon>
        <taxon>Streptomycetaceae</taxon>
        <taxon>Streptomyces</taxon>
    </lineage>
</organism>
<evidence type="ECO:0000259" key="4">
    <source>
        <dbReference type="PROSITE" id="PS50932"/>
    </source>
</evidence>
<dbReference type="CDD" id="cd06285">
    <property type="entry name" value="PBP1_LacI-like"/>
    <property type="match status" value="1"/>
</dbReference>
<name>A0ABQ2LTV1_9ACTN</name>